<dbReference type="OrthoDB" id="4090091at2759"/>
<evidence type="ECO:0000256" key="1">
    <source>
        <dbReference type="SAM" id="Coils"/>
    </source>
</evidence>
<dbReference type="RefSeq" id="XP_049263852.1">
    <property type="nucleotide sequence ID" value="XM_049406664.1"/>
</dbReference>
<dbReference type="AlphaFoldDB" id="A0A8J5UXG6"/>
<sequence length="113" mass="13543">MSDSLLEECGLRSYSEITKHENDYNDIHYKKHENRNIEQNSSTELDEFVIGESSFNDRRKSIESKRAHVRYLTEVEKKQDEIRNLLAQQQKFYNEIKTKFDSDKISDHNEEIN</sequence>
<accession>A0A8J5UXG6</accession>
<evidence type="ECO:0000313" key="3">
    <source>
        <dbReference type="Proteomes" id="UP000694255"/>
    </source>
</evidence>
<dbReference type="Proteomes" id="UP000694255">
    <property type="component" value="Unassembled WGS sequence"/>
</dbReference>
<keyword evidence="3" id="KW-1185">Reference proteome</keyword>
<organism evidence="2 3">
    <name type="scientific">[Candida] subhashii</name>
    <dbReference type="NCBI Taxonomy" id="561895"/>
    <lineage>
        <taxon>Eukaryota</taxon>
        <taxon>Fungi</taxon>
        <taxon>Dikarya</taxon>
        <taxon>Ascomycota</taxon>
        <taxon>Saccharomycotina</taxon>
        <taxon>Pichiomycetes</taxon>
        <taxon>Debaryomycetaceae</taxon>
        <taxon>Spathaspora</taxon>
    </lineage>
</organism>
<feature type="coiled-coil region" evidence="1">
    <location>
        <begin position="68"/>
        <end position="95"/>
    </location>
</feature>
<keyword evidence="1" id="KW-0175">Coiled coil</keyword>
<comment type="caution">
    <text evidence="2">The sequence shown here is derived from an EMBL/GenBank/DDBJ whole genome shotgun (WGS) entry which is preliminary data.</text>
</comment>
<evidence type="ECO:0000313" key="2">
    <source>
        <dbReference type="EMBL" id="KAG7663620.1"/>
    </source>
</evidence>
<name>A0A8J5UXG6_9ASCO</name>
<gene>
    <name evidence="2" type="ORF">J8A68_002869</name>
</gene>
<protein>
    <submittedName>
        <fullName evidence="2">Uncharacterized protein</fullName>
    </submittedName>
</protein>
<dbReference type="EMBL" id="JAGSYN010000125">
    <property type="protein sequence ID" value="KAG7663620.1"/>
    <property type="molecule type" value="Genomic_DNA"/>
</dbReference>
<reference evidence="2 3" key="1">
    <citation type="journal article" date="2021" name="DNA Res.">
        <title>Genome analysis of Candida subhashii reveals its hybrid nature and dual mitochondrial genome conformations.</title>
        <authorList>
            <person name="Mixao V."/>
            <person name="Hegedusova E."/>
            <person name="Saus E."/>
            <person name="Pryszcz L.P."/>
            <person name="Cillingova A."/>
            <person name="Nosek J."/>
            <person name="Gabaldon T."/>
        </authorList>
    </citation>
    <scope>NUCLEOTIDE SEQUENCE [LARGE SCALE GENOMIC DNA]</scope>
    <source>
        <strain evidence="2 3">CBS 10753</strain>
    </source>
</reference>
<proteinExistence type="predicted"/>
<dbReference type="GeneID" id="73469670"/>